<evidence type="ECO:0000313" key="1">
    <source>
        <dbReference type="EMBL" id="NYE50248.1"/>
    </source>
</evidence>
<comment type="caution">
    <text evidence="1">The sequence shown here is derived from an EMBL/GenBank/DDBJ whole genome shotgun (WGS) entry which is preliminary data.</text>
</comment>
<protein>
    <submittedName>
        <fullName evidence="1">Uncharacterized protein</fullName>
    </submittedName>
</protein>
<dbReference type="RefSeq" id="WP_179645758.1">
    <property type="nucleotide sequence ID" value="NZ_BAAAYY010000014.1"/>
</dbReference>
<dbReference type="Proteomes" id="UP000589036">
    <property type="component" value="Unassembled WGS sequence"/>
</dbReference>
<accession>A0A852U212</accession>
<dbReference type="AlphaFoldDB" id="A0A852U212"/>
<keyword evidence="2" id="KW-1185">Reference proteome</keyword>
<organism evidence="1 2">
    <name type="scientific">Spinactinospora alkalitolerans</name>
    <dbReference type="NCBI Taxonomy" id="687207"/>
    <lineage>
        <taxon>Bacteria</taxon>
        <taxon>Bacillati</taxon>
        <taxon>Actinomycetota</taxon>
        <taxon>Actinomycetes</taxon>
        <taxon>Streptosporangiales</taxon>
        <taxon>Nocardiopsidaceae</taxon>
        <taxon>Spinactinospora</taxon>
    </lineage>
</organism>
<reference evidence="1 2" key="1">
    <citation type="submission" date="2020-07" db="EMBL/GenBank/DDBJ databases">
        <title>Sequencing the genomes of 1000 actinobacteria strains.</title>
        <authorList>
            <person name="Klenk H.-P."/>
        </authorList>
    </citation>
    <scope>NUCLEOTIDE SEQUENCE [LARGE SCALE GENOMIC DNA]</scope>
    <source>
        <strain evidence="1 2">CXB654</strain>
    </source>
</reference>
<proteinExistence type="predicted"/>
<evidence type="ECO:0000313" key="2">
    <source>
        <dbReference type="Proteomes" id="UP000589036"/>
    </source>
</evidence>
<sequence length="96" mass="10954">MATTTPSSDPLLAILREHYAGRWRIRRTDHLWIATTVDRRTEHAPTVAETDVEEFVRQLEDPPARAGRSLLDRGWMGNRLEQIGDGVYSSPEQPQT</sequence>
<gene>
    <name evidence="1" type="ORF">HDA32_005368</name>
</gene>
<dbReference type="EMBL" id="JACCCC010000001">
    <property type="protein sequence ID" value="NYE50248.1"/>
    <property type="molecule type" value="Genomic_DNA"/>
</dbReference>
<name>A0A852U212_9ACTN</name>